<keyword evidence="8" id="KW-1185">Reference proteome</keyword>
<keyword evidence="1 4" id="KW-0489">Methyltransferase</keyword>
<evidence type="ECO:0000256" key="4">
    <source>
        <dbReference type="HAMAP-Rule" id="MF_02126"/>
    </source>
</evidence>
<dbReference type="EC" id="2.1.1.297" evidence="4"/>
<comment type="function">
    <text evidence="4">Methylates the class 1 translation termination release factors RF1/PrfA and RF2/PrfB on the glutamine residue of the universally conserved GGQ motif.</text>
</comment>
<reference evidence="7 8" key="1">
    <citation type="submission" date="2016-11" db="EMBL/GenBank/DDBJ databases">
        <title>Trade-off between light-utilization and light-protection in marine flavobacteria.</title>
        <authorList>
            <person name="Kumagai Y."/>
        </authorList>
    </citation>
    <scope>NUCLEOTIDE SEQUENCE [LARGE SCALE GENOMIC DNA]</scope>
    <source>
        <strain evidence="7 8">ATCC 700397</strain>
    </source>
</reference>
<dbReference type="GO" id="GO:0102559">
    <property type="term" value="F:peptide chain release factor N(5)-glutamine methyltransferase activity"/>
    <property type="evidence" value="ECO:0007669"/>
    <property type="project" value="UniProtKB-EC"/>
</dbReference>
<sequence>MIVKNYRIDFTQQLSTIYPKTEIDSFFFILMDEYLHLKRIDITLNPDFEIDNTNIFILNTALQRLKNEEPIQYILGNTEFYGYPFLVDKNTLIPRPETEELVEWILDETAKLQKGKELNPLRILDIGTGTGCIPISLAKNLPTATIFAIDISADALKIAKKNATLNHVEITFLQADILKTDSLEAPANKMKQSNFDTQIISSETNPTKKLNFDIIISNPPYVRELEKAEIHHNVLQNEPHLALFVSDENPLIFYNKIADLAKKHLTKNGILFFEINQYLGNETVKMLKEKGFKNIELRKDLFGNDRMIKVLKKTS</sequence>
<dbReference type="PANTHER" id="PTHR18895:SF74">
    <property type="entry name" value="MTRF1L RELEASE FACTOR GLUTAMINE METHYLTRANSFERASE"/>
    <property type="match status" value="1"/>
</dbReference>
<feature type="domain" description="Release factor glutamine methyltransferase N-terminal" evidence="6">
    <location>
        <begin position="28"/>
        <end position="76"/>
    </location>
</feature>
<feature type="domain" description="Methyltransferase" evidence="5">
    <location>
        <begin position="121"/>
        <end position="208"/>
    </location>
</feature>
<dbReference type="InterPro" id="IPR025714">
    <property type="entry name" value="Methyltranfer_dom"/>
</dbReference>
<dbReference type="EMBL" id="MQUA01000013">
    <property type="protein sequence ID" value="PQB06368.1"/>
    <property type="molecule type" value="Genomic_DNA"/>
</dbReference>
<evidence type="ECO:0000259" key="6">
    <source>
        <dbReference type="Pfam" id="PF17827"/>
    </source>
</evidence>
<feature type="binding site" evidence="4">
    <location>
        <begin position="127"/>
        <end position="131"/>
    </location>
    <ligand>
        <name>S-adenosyl-L-methionine</name>
        <dbReference type="ChEBI" id="CHEBI:59789"/>
    </ligand>
</feature>
<dbReference type="PROSITE" id="PS00092">
    <property type="entry name" value="N6_MTASE"/>
    <property type="match status" value="1"/>
</dbReference>
<dbReference type="PANTHER" id="PTHR18895">
    <property type="entry name" value="HEMK METHYLTRANSFERASE"/>
    <property type="match status" value="1"/>
</dbReference>
<organism evidence="7 8">
    <name type="scientific">Polaribacter filamentus</name>
    <dbReference type="NCBI Taxonomy" id="53483"/>
    <lineage>
        <taxon>Bacteria</taxon>
        <taxon>Pseudomonadati</taxon>
        <taxon>Bacteroidota</taxon>
        <taxon>Flavobacteriia</taxon>
        <taxon>Flavobacteriales</taxon>
        <taxon>Flavobacteriaceae</taxon>
    </lineage>
</organism>
<dbReference type="CDD" id="cd02440">
    <property type="entry name" value="AdoMet_MTases"/>
    <property type="match status" value="1"/>
</dbReference>
<name>A0A2S7KUZ2_9FLAO</name>
<keyword evidence="2 4" id="KW-0808">Transferase</keyword>
<comment type="caution">
    <text evidence="7">The sequence shown here is derived from an EMBL/GenBank/DDBJ whole genome shotgun (WGS) entry which is preliminary data.</text>
</comment>
<dbReference type="InterPro" id="IPR004556">
    <property type="entry name" value="HemK-like"/>
</dbReference>
<accession>A0A2S7KUZ2</accession>
<dbReference type="AlphaFoldDB" id="A0A2S7KUZ2"/>
<dbReference type="HAMAP" id="MF_02126">
    <property type="entry name" value="RF_methyltr_PrmC"/>
    <property type="match status" value="1"/>
</dbReference>
<comment type="catalytic activity">
    <reaction evidence="4">
        <text>L-glutaminyl-[peptide chain release factor] + S-adenosyl-L-methionine = N(5)-methyl-L-glutaminyl-[peptide chain release factor] + S-adenosyl-L-homocysteine + H(+)</text>
        <dbReference type="Rhea" id="RHEA:42896"/>
        <dbReference type="Rhea" id="RHEA-COMP:10271"/>
        <dbReference type="Rhea" id="RHEA-COMP:10272"/>
        <dbReference type="ChEBI" id="CHEBI:15378"/>
        <dbReference type="ChEBI" id="CHEBI:30011"/>
        <dbReference type="ChEBI" id="CHEBI:57856"/>
        <dbReference type="ChEBI" id="CHEBI:59789"/>
        <dbReference type="ChEBI" id="CHEBI:61891"/>
        <dbReference type="EC" id="2.1.1.297"/>
    </reaction>
</comment>
<evidence type="ECO:0000313" key="7">
    <source>
        <dbReference type="EMBL" id="PQB06368.1"/>
    </source>
</evidence>
<dbReference type="GO" id="GO:0003676">
    <property type="term" value="F:nucleic acid binding"/>
    <property type="evidence" value="ECO:0007669"/>
    <property type="project" value="InterPro"/>
</dbReference>
<feature type="binding site" evidence="4">
    <location>
        <position position="218"/>
    </location>
    <ligand>
        <name>S-adenosyl-L-methionine</name>
        <dbReference type="ChEBI" id="CHEBI:59789"/>
    </ligand>
</feature>
<dbReference type="InterPro" id="IPR002052">
    <property type="entry name" value="DNA_methylase_N6_adenine_CS"/>
</dbReference>
<dbReference type="Gene3D" id="1.10.8.10">
    <property type="entry name" value="DNA helicase RuvA subunit, C-terminal domain"/>
    <property type="match status" value="1"/>
</dbReference>
<dbReference type="Pfam" id="PF17827">
    <property type="entry name" value="PrmC_N"/>
    <property type="match status" value="1"/>
</dbReference>
<dbReference type="Proteomes" id="UP000239522">
    <property type="component" value="Unassembled WGS sequence"/>
</dbReference>
<dbReference type="OrthoDB" id="9800643at2"/>
<proteinExistence type="inferred from homology"/>
<comment type="caution">
    <text evidence="4">Lacks conserved residue(s) required for the propagation of feature annotation.</text>
</comment>
<evidence type="ECO:0000256" key="3">
    <source>
        <dbReference type="ARBA" id="ARBA00022691"/>
    </source>
</evidence>
<dbReference type="InterPro" id="IPR040758">
    <property type="entry name" value="PrmC_N"/>
</dbReference>
<dbReference type="SUPFAM" id="SSF53335">
    <property type="entry name" value="S-adenosyl-L-methionine-dependent methyltransferases"/>
    <property type="match status" value="1"/>
</dbReference>
<dbReference type="NCBIfam" id="TIGR00536">
    <property type="entry name" value="hemK_fam"/>
    <property type="match status" value="1"/>
</dbReference>
<dbReference type="NCBIfam" id="TIGR03534">
    <property type="entry name" value="RF_mod_PrmC"/>
    <property type="match status" value="1"/>
</dbReference>
<keyword evidence="3 4" id="KW-0949">S-adenosyl-L-methionine</keyword>
<protein>
    <recommendedName>
        <fullName evidence="4">Release factor glutamine methyltransferase</fullName>
        <shortName evidence="4">RF MTase</shortName>
        <ecNumber evidence="4">2.1.1.297</ecNumber>
    </recommendedName>
    <alternativeName>
        <fullName evidence="4">N5-glutamine methyltransferase PrmC</fullName>
    </alternativeName>
    <alternativeName>
        <fullName evidence="4">Protein-(glutamine-N5) MTase PrmC</fullName>
    </alternativeName>
    <alternativeName>
        <fullName evidence="4">Protein-glutamine N-methyltransferase PrmC</fullName>
    </alternativeName>
</protein>
<evidence type="ECO:0000313" key="8">
    <source>
        <dbReference type="Proteomes" id="UP000239522"/>
    </source>
</evidence>
<feature type="binding site" evidence="4">
    <location>
        <begin position="218"/>
        <end position="221"/>
    </location>
    <ligand>
        <name>substrate</name>
    </ligand>
</feature>
<evidence type="ECO:0000256" key="2">
    <source>
        <dbReference type="ARBA" id="ARBA00022679"/>
    </source>
</evidence>
<dbReference type="InterPro" id="IPR029063">
    <property type="entry name" value="SAM-dependent_MTases_sf"/>
</dbReference>
<feature type="binding site" evidence="4">
    <location>
        <position position="150"/>
    </location>
    <ligand>
        <name>S-adenosyl-L-methionine</name>
        <dbReference type="ChEBI" id="CHEBI:59789"/>
    </ligand>
</feature>
<dbReference type="Gene3D" id="3.40.50.150">
    <property type="entry name" value="Vaccinia Virus protein VP39"/>
    <property type="match status" value="1"/>
</dbReference>
<evidence type="ECO:0000256" key="1">
    <source>
        <dbReference type="ARBA" id="ARBA00022603"/>
    </source>
</evidence>
<dbReference type="InterPro" id="IPR019874">
    <property type="entry name" value="RF_methyltr_PrmC"/>
</dbReference>
<evidence type="ECO:0000259" key="5">
    <source>
        <dbReference type="Pfam" id="PF13847"/>
    </source>
</evidence>
<comment type="similarity">
    <text evidence="4">Belongs to the protein N5-glutamine methyltransferase family. PrmC subfamily.</text>
</comment>
<dbReference type="Pfam" id="PF13847">
    <property type="entry name" value="Methyltransf_31"/>
    <property type="match status" value="1"/>
</dbReference>
<dbReference type="RefSeq" id="WP_104808618.1">
    <property type="nucleotide sequence ID" value="NZ_MQUA01000013.1"/>
</dbReference>
<gene>
    <name evidence="4" type="primary">prmC</name>
    <name evidence="7" type="ORF">BST83_03625</name>
</gene>
<dbReference type="GO" id="GO:0032259">
    <property type="term" value="P:methylation"/>
    <property type="evidence" value="ECO:0007669"/>
    <property type="project" value="UniProtKB-KW"/>
</dbReference>
<dbReference type="InterPro" id="IPR050320">
    <property type="entry name" value="N5-glutamine_MTase"/>
</dbReference>